<gene>
    <name evidence="2" type="ORF">SDRG_03503</name>
</gene>
<protein>
    <submittedName>
        <fullName evidence="2">Uncharacterized protein</fullName>
    </submittedName>
</protein>
<dbReference type="Proteomes" id="UP000030762">
    <property type="component" value="Unassembled WGS sequence"/>
</dbReference>
<feature type="compositionally biased region" description="Basic and acidic residues" evidence="1">
    <location>
        <begin position="73"/>
        <end position="90"/>
    </location>
</feature>
<proteinExistence type="predicted"/>
<feature type="region of interest" description="Disordered" evidence="1">
    <location>
        <begin position="57"/>
        <end position="103"/>
    </location>
</feature>
<dbReference type="OMA" id="HDNNSPS"/>
<dbReference type="EMBL" id="JH767139">
    <property type="protein sequence ID" value="EQC39297.1"/>
    <property type="molecule type" value="Genomic_DNA"/>
</dbReference>
<dbReference type="VEuPathDB" id="FungiDB:SDRG_03503"/>
<evidence type="ECO:0000313" key="2">
    <source>
        <dbReference type="EMBL" id="EQC39297.1"/>
    </source>
</evidence>
<dbReference type="InParanoid" id="T0S9C0"/>
<accession>T0S9C0</accession>
<organism evidence="2 3">
    <name type="scientific">Saprolegnia diclina (strain VS20)</name>
    <dbReference type="NCBI Taxonomy" id="1156394"/>
    <lineage>
        <taxon>Eukaryota</taxon>
        <taxon>Sar</taxon>
        <taxon>Stramenopiles</taxon>
        <taxon>Oomycota</taxon>
        <taxon>Saprolegniomycetes</taxon>
        <taxon>Saprolegniales</taxon>
        <taxon>Saprolegniaceae</taxon>
        <taxon>Saprolegnia</taxon>
    </lineage>
</organism>
<sequence length="146" mass="16456">MGQCCSKKHVTDVDDDAKQVVRTPAPALQISPSDPVGYAGLATTTAEPTDAVVLSSTAEIVHDNNSPSGSPAKPEKQPYDPTHDETHDEPQQQQYVRPEDRPIESLFIREERKRLARIQEELRLEREAANAKWVHELAEKKREFYP</sequence>
<dbReference type="RefSeq" id="XP_008607358.1">
    <property type="nucleotide sequence ID" value="XM_008609136.1"/>
</dbReference>
<dbReference type="GeneID" id="19944230"/>
<reference evidence="2 3" key="1">
    <citation type="submission" date="2012-04" db="EMBL/GenBank/DDBJ databases">
        <title>The Genome Sequence of Saprolegnia declina VS20.</title>
        <authorList>
            <consortium name="The Broad Institute Genome Sequencing Platform"/>
            <person name="Russ C."/>
            <person name="Nusbaum C."/>
            <person name="Tyler B."/>
            <person name="van West P."/>
            <person name="Dieguez-Uribeondo J."/>
            <person name="de Bruijn I."/>
            <person name="Tripathy S."/>
            <person name="Jiang R."/>
            <person name="Young S.K."/>
            <person name="Zeng Q."/>
            <person name="Gargeya S."/>
            <person name="Fitzgerald M."/>
            <person name="Haas B."/>
            <person name="Abouelleil A."/>
            <person name="Alvarado L."/>
            <person name="Arachchi H.M."/>
            <person name="Berlin A."/>
            <person name="Chapman S.B."/>
            <person name="Goldberg J."/>
            <person name="Griggs A."/>
            <person name="Gujja S."/>
            <person name="Hansen M."/>
            <person name="Howarth C."/>
            <person name="Imamovic A."/>
            <person name="Larimer J."/>
            <person name="McCowen C."/>
            <person name="Montmayeur A."/>
            <person name="Murphy C."/>
            <person name="Neiman D."/>
            <person name="Pearson M."/>
            <person name="Priest M."/>
            <person name="Roberts A."/>
            <person name="Saif S."/>
            <person name="Shea T."/>
            <person name="Sisk P."/>
            <person name="Sykes S."/>
            <person name="Wortman J."/>
            <person name="Nusbaum C."/>
            <person name="Birren B."/>
        </authorList>
    </citation>
    <scope>NUCLEOTIDE SEQUENCE [LARGE SCALE GENOMIC DNA]</scope>
    <source>
        <strain evidence="2 3">VS20</strain>
    </source>
</reference>
<evidence type="ECO:0000256" key="1">
    <source>
        <dbReference type="SAM" id="MobiDB-lite"/>
    </source>
</evidence>
<dbReference type="AlphaFoldDB" id="T0S9C0"/>
<keyword evidence="3" id="KW-1185">Reference proteome</keyword>
<feature type="compositionally biased region" description="Polar residues" evidence="1">
    <location>
        <begin position="57"/>
        <end position="69"/>
    </location>
</feature>
<dbReference type="OrthoDB" id="74973at2759"/>
<name>T0S9C0_SAPDV</name>
<evidence type="ECO:0000313" key="3">
    <source>
        <dbReference type="Proteomes" id="UP000030762"/>
    </source>
</evidence>